<evidence type="ECO:0000313" key="4">
    <source>
        <dbReference type="Proteomes" id="UP001576708"/>
    </source>
</evidence>
<dbReference type="CDD" id="cd04182">
    <property type="entry name" value="GT_2_like_f"/>
    <property type="match status" value="1"/>
</dbReference>
<evidence type="ECO:0000259" key="2">
    <source>
        <dbReference type="Pfam" id="PF12804"/>
    </source>
</evidence>
<dbReference type="InterPro" id="IPR029044">
    <property type="entry name" value="Nucleotide-diphossugar_trans"/>
</dbReference>
<accession>A0ABV4VN17</accession>
<dbReference type="Pfam" id="PF12804">
    <property type="entry name" value="NTP_transf_3"/>
    <property type="match status" value="1"/>
</dbReference>
<dbReference type="PANTHER" id="PTHR43777:SF1">
    <property type="entry name" value="MOLYBDENUM COFACTOR CYTIDYLYLTRANSFERASE"/>
    <property type="match status" value="1"/>
</dbReference>
<dbReference type="Gene3D" id="3.90.550.10">
    <property type="entry name" value="Spore Coat Polysaccharide Biosynthesis Protein SpsA, Chain A"/>
    <property type="match status" value="1"/>
</dbReference>
<dbReference type="Proteomes" id="UP001576708">
    <property type="component" value="Unassembled WGS sequence"/>
</dbReference>
<dbReference type="SUPFAM" id="SSF53448">
    <property type="entry name" value="Nucleotide-diphospho-sugar transferases"/>
    <property type="match status" value="1"/>
</dbReference>
<keyword evidence="4" id="KW-1185">Reference proteome</keyword>
<organism evidence="3 4">
    <name type="scientific">Shewanella mangrovisoli</name>
    <dbReference type="NCBI Taxonomy" id="2864211"/>
    <lineage>
        <taxon>Bacteria</taxon>
        <taxon>Pseudomonadati</taxon>
        <taxon>Pseudomonadota</taxon>
        <taxon>Gammaproteobacteria</taxon>
        <taxon>Alteromonadales</taxon>
        <taxon>Shewanellaceae</taxon>
        <taxon>Shewanella</taxon>
    </lineage>
</organism>
<evidence type="ECO:0000256" key="1">
    <source>
        <dbReference type="ARBA" id="ARBA00022842"/>
    </source>
</evidence>
<reference evidence="3 4" key="1">
    <citation type="submission" date="2024-09" db="EMBL/GenBank/DDBJ databases">
        <authorList>
            <person name="Zhang Y."/>
        </authorList>
    </citation>
    <scope>NUCLEOTIDE SEQUENCE [LARGE SCALE GENOMIC DNA]</scope>
    <source>
        <strain evidence="3 4">ZJ318</strain>
    </source>
</reference>
<comment type="caution">
    <text evidence="3">The sequence shown here is derived from an EMBL/GenBank/DDBJ whole genome shotgun (WGS) entry which is preliminary data.</text>
</comment>
<protein>
    <submittedName>
        <fullName evidence="3">Nucleotidyltransferase family protein</fullName>
    </submittedName>
</protein>
<keyword evidence="1" id="KW-0460">Magnesium</keyword>
<sequence length="245" mass="26568">MFDPRWDHALMLRRQRLLIVVLAAGESRRFQGVKLAQPLSTPANEGRGQSILQGHIDRLARFTSAPLVMGASNNQVSASLVVVLGAHANELLYQLEALGANQFTLLHNADWQAGLSSSLRIAADYAKAQQFDGMLLTLADQVALTFEDYRQLIETWQTSQQSVAALYANEAGTLNGQEKLDELGAPAIFNTSILDLLTDLTGDRGAKSILKQLANVGELVAVPLPHAAIDIDTKADLASWLALKE</sequence>
<dbReference type="RefSeq" id="WP_342202492.1">
    <property type="nucleotide sequence ID" value="NZ_JBCATE010000007.1"/>
</dbReference>
<gene>
    <name evidence="3" type="ORF">ACE02W_17495</name>
</gene>
<proteinExistence type="predicted"/>
<evidence type="ECO:0000313" key="3">
    <source>
        <dbReference type="EMBL" id="MFB2621612.1"/>
    </source>
</evidence>
<name>A0ABV4VN17_9GAMM</name>
<dbReference type="PANTHER" id="PTHR43777">
    <property type="entry name" value="MOLYBDENUM COFACTOR CYTIDYLYLTRANSFERASE"/>
    <property type="match status" value="1"/>
</dbReference>
<feature type="domain" description="MobA-like NTP transferase" evidence="2">
    <location>
        <begin position="20"/>
        <end position="215"/>
    </location>
</feature>
<dbReference type="EMBL" id="JBHFGU010000007">
    <property type="protein sequence ID" value="MFB2621612.1"/>
    <property type="molecule type" value="Genomic_DNA"/>
</dbReference>
<dbReference type="InterPro" id="IPR025877">
    <property type="entry name" value="MobA-like_NTP_Trfase"/>
</dbReference>